<evidence type="ECO:0000256" key="7">
    <source>
        <dbReference type="HAMAP-Rule" id="MF_00966"/>
    </source>
</evidence>
<dbReference type="SUPFAM" id="SSF55347">
    <property type="entry name" value="Glyceraldehyde-3-phosphate dehydrogenase-like, C-terminal domain"/>
    <property type="match status" value="1"/>
</dbReference>
<feature type="binding site" evidence="7">
    <location>
        <position position="181"/>
    </location>
    <ligand>
        <name>substrate</name>
    </ligand>
</feature>
<dbReference type="Gene3D" id="3.40.50.720">
    <property type="entry name" value="NAD(P)-binding Rossmann-like Domain"/>
    <property type="match status" value="1"/>
</dbReference>
<feature type="binding site" evidence="7">
    <location>
        <position position="234"/>
    </location>
    <ligand>
        <name>substrate</name>
    </ligand>
</feature>
<dbReference type="NCBIfam" id="TIGR00871">
    <property type="entry name" value="zwf"/>
    <property type="match status" value="1"/>
</dbReference>
<dbReference type="PANTHER" id="PTHR23429:SF0">
    <property type="entry name" value="GLUCOSE-6-PHOSPHATE 1-DEHYDROGENASE"/>
    <property type="match status" value="1"/>
</dbReference>
<comment type="caution">
    <text evidence="10">The sequence shown here is derived from an EMBL/GenBank/DDBJ whole genome shotgun (WGS) entry which is preliminary data.</text>
</comment>
<dbReference type="PRINTS" id="PR00079">
    <property type="entry name" value="G6PDHDRGNASE"/>
</dbReference>
<dbReference type="PIRSF" id="PIRSF000110">
    <property type="entry name" value="G6PD"/>
    <property type="match status" value="1"/>
</dbReference>
<dbReference type="InterPro" id="IPR001282">
    <property type="entry name" value="G6P_DH"/>
</dbReference>
<name>A0A853IDU5_9GAMM</name>
<gene>
    <name evidence="7 10" type="primary">zwf</name>
    <name evidence="10" type="ORF">H0A36_19580</name>
</gene>
<evidence type="ECO:0000313" key="11">
    <source>
        <dbReference type="Proteomes" id="UP000569732"/>
    </source>
</evidence>
<feature type="binding site" evidence="7">
    <location>
        <position position="339"/>
    </location>
    <ligand>
        <name>substrate</name>
    </ligand>
</feature>
<dbReference type="InterPro" id="IPR022674">
    <property type="entry name" value="G6P_DH_NAD-bd"/>
</dbReference>
<feature type="binding site" evidence="7">
    <location>
        <position position="177"/>
    </location>
    <ligand>
        <name>substrate</name>
    </ligand>
</feature>
<feature type="binding site" evidence="7">
    <location>
        <position position="215"/>
    </location>
    <ligand>
        <name>substrate</name>
    </ligand>
</feature>
<dbReference type="PROSITE" id="PS00069">
    <property type="entry name" value="G6P_DEHYDROGENASE"/>
    <property type="match status" value="1"/>
</dbReference>
<feature type="binding site" evidence="7">
    <location>
        <begin position="92"/>
        <end position="93"/>
    </location>
    <ligand>
        <name>NADP(+)</name>
        <dbReference type="ChEBI" id="CHEBI:58349"/>
    </ligand>
</feature>
<keyword evidence="6 7" id="KW-0119">Carbohydrate metabolism</keyword>
<comment type="similarity">
    <text evidence="2 7">Belongs to the glucose-6-phosphate dehydrogenase family.</text>
</comment>
<feature type="binding site" evidence="7">
    <location>
        <position position="147"/>
    </location>
    <ligand>
        <name>NADP(+)</name>
        <dbReference type="ChEBI" id="CHEBI:58349"/>
    </ligand>
</feature>
<keyword evidence="4 7" id="KW-0521">NADP</keyword>
<protein>
    <recommendedName>
        <fullName evidence="7">Glucose-6-phosphate 1-dehydrogenase</fullName>
        <shortName evidence="7">G6PD</shortName>
        <ecNumber evidence="7">1.1.1.49</ecNumber>
    </recommendedName>
</protein>
<dbReference type="Gene3D" id="3.30.360.10">
    <property type="entry name" value="Dihydrodipicolinate Reductase, domain 2"/>
    <property type="match status" value="1"/>
</dbReference>
<sequence length="492" mass="56361">MNPNQDKVCDLAIFGAQGDLALRKLFPSLFQLDKAELLDAETRVIGLARDNVDQPGFKENVTEHLKKYIPADELDNEVLQRFCSRLQYIKLDFATEEGYDQLVATRAKVKHRLICYFATPASVYGPICENLSKHQLINGETRVVLEKPIGYDLASSCEINDQVAKYFDECQIYRIDHYLGKETVQNLIALRFANNLFGSQWDLNHIDHIEITVAEKVGIEGRWGYFDKAGQLRDMVQNHLLQLLCLIAMDPPSDLSADSIRDEKVKVLKALQPITPELLTTHVVRGQYGAGTIDGKPVPGYLEEENAKSSSSTESFVSLKVMINNWRWANVPFYLRTGKRMPEKLSQIIIHFKQQPHYIFAPEQRSIASNKLIIRLQPDEGISLQVMTKDQGLDKGMRLRAGPLQLSFSDTFHTDRIPDAYERLLLELMKGNQYLFVRRDEVEYAWRWCDRIIQGWEDQNTRPQKYPAGSWGPVSSIAMITRDGRSWYEDSA</sequence>
<evidence type="ECO:0000256" key="2">
    <source>
        <dbReference type="ARBA" id="ARBA00009975"/>
    </source>
</evidence>
<dbReference type="AlphaFoldDB" id="A0A853IDU5"/>
<evidence type="ECO:0000256" key="3">
    <source>
        <dbReference type="ARBA" id="ARBA00022526"/>
    </source>
</evidence>
<dbReference type="Proteomes" id="UP000569732">
    <property type="component" value="Unassembled WGS sequence"/>
</dbReference>
<dbReference type="SUPFAM" id="SSF51735">
    <property type="entry name" value="NAD(P)-binding Rossmann-fold domains"/>
    <property type="match status" value="1"/>
</dbReference>
<dbReference type="Pfam" id="PF00479">
    <property type="entry name" value="G6PD_N"/>
    <property type="match status" value="1"/>
</dbReference>
<comment type="pathway">
    <text evidence="1 7">Carbohydrate degradation; pentose phosphate pathway; D-ribulose 5-phosphate from D-glucose 6-phosphate (oxidative stage): step 1/3.</text>
</comment>
<feature type="binding site" evidence="7">
    <location>
        <position position="344"/>
    </location>
    <ligand>
        <name>substrate</name>
    </ligand>
</feature>
<dbReference type="GO" id="GO:0050661">
    <property type="term" value="F:NADP binding"/>
    <property type="evidence" value="ECO:0007669"/>
    <property type="project" value="UniProtKB-UniRule"/>
</dbReference>
<dbReference type="HAMAP" id="MF_00966">
    <property type="entry name" value="G6PD"/>
    <property type="match status" value="1"/>
</dbReference>
<feature type="active site" description="Proton acceptor" evidence="7">
    <location>
        <position position="239"/>
    </location>
</feature>
<dbReference type="GO" id="GO:0005829">
    <property type="term" value="C:cytosol"/>
    <property type="evidence" value="ECO:0007669"/>
    <property type="project" value="TreeGrafter"/>
</dbReference>
<dbReference type="EC" id="1.1.1.49" evidence="7"/>
<evidence type="ECO:0000259" key="8">
    <source>
        <dbReference type="Pfam" id="PF00479"/>
    </source>
</evidence>
<dbReference type="UniPathway" id="UPA00115">
    <property type="reaction ID" value="UER00408"/>
</dbReference>
<keyword evidence="3 7" id="KW-0313">Glucose metabolism</keyword>
<comment type="function">
    <text evidence="7">Catalyzes the oxidation of glucose 6-phosphate to 6-phosphogluconolactone.</text>
</comment>
<keyword evidence="5 7" id="KW-0560">Oxidoreductase</keyword>
<reference evidence="10 11" key="1">
    <citation type="submission" date="2020-07" db="EMBL/GenBank/DDBJ databases">
        <title>Endozoicomonas sp. nov., isolated from sediment.</title>
        <authorList>
            <person name="Gu T."/>
        </authorList>
    </citation>
    <scope>NUCLEOTIDE SEQUENCE [LARGE SCALE GENOMIC DNA]</scope>
    <source>
        <strain evidence="10 11">SM1973</strain>
    </source>
</reference>
<evidence type="ECO:0000256" key="4">
    <source>
        <dbReference type="ARBA" id="ARBA00022857"/>
    </source>
</evidence>
<evidence type="ECO:0000313" key="10">
    <source>
        <dbReference type="EMBL" id="NYZ68224.1"/>
    </source>
</evidence>
<comment type="caution">
    <text evidence="7">Lacks conserved residue(s) required for the propagation of feature annotation.</text>
</comment>
<evidence type="ECO:0000259" key="9">
    <source>
        <dbReference type="Pfam" id="PF02781"/>
    </source>
</evidence>
<dbReference type="PANTHER" id="PTHR23429">
    <property type="entry name" value="GLUCOSE-6-PHOSPHATE 1-DEHYDROGENASE G6PD"/>
    <property type="match status" value="1"/>
</dbReference>
<dbReference type="InterPro" id="IPR022675">
    <property type="entry name" value="G6P_DH_C"/>
</dbReference>
<proteinExistence type="inferred from homology"/>
<dbReference type="RefSeq" id="WP_180570240.1">
    <property type="nucleotide sequence ID" value="NZ_JACCKB010000037.1"/>
</dbReference>
<dbReference type="FunFam" id="3.30.360.10:FF:000011">
    <property type="entry name" value="Glucose-6-phosphate 1-dehydrogenase"/>
    <property type="match status" value="1"/>
</dbReference>
<organism evidence="10 11">
    <name type="scientific">Spartinivicinus marinus</name>
    <dbReference type="NCBI Taxonomy" id="2994442"/>
    <lineage>
        <taxon>Bacteria</taxon>
        <taxon>Pseudomonadati</taxon>
        <taxon>Pseudomonadota</taxon>
        <taxon>Gammaproteobacteria</taxon>
        <taxon>Oceanospirillales</taxon>
        <taxon>Zooshikellaceae</taxon>
        <taxon>Spartinivicinus</taxon>
    </lineage>
</organism>
<dbReference type="InterPro" id="IPR036291">
    <property type="entry name" value="NAD(P)-bd_dom_sf"/>
</dbReference>
<keyword evidence="11" id="KW-1185">Reference proteome</keyword>
<feature type="domain" description="Glucose-6-phosphate dehydrogenase NAD-binding" evidence="8">
    <location>
        <begin position="13"/>
        <end position="186"/>
    </location>
</feature>
<dbReference type="GO" id="GO:0009051">
    <property type="term" value="P:pentose-phosphate shunt, oxidative branch"/>
    <property type="evidence" value="ECO:0007669"/>
    <property type="project" value="TreeGrafter"/>
</dbReference>
<dbReference type="EMBL" id="JACCKB010000037">
    <property type="protein sequence ID" value="NYZ68224.1"/>
    <property type="molecule type" value="Genomic_DNA"/>
</dbReference>
<evidence type="ECO:0000256" key="1">
    <source>
        <dbReference type="ARBA" id="ARBA00004937"/>
    </source>
</evidence>
<comment type="catalytic activity">
    <reaction evidence="7">
        <text>D-glucose 6-phosphate + NADP(+) = 6-phospho-D-glucono-1,5-lactone + NADPH + H(+)</text>
        <dbReference type="Rhea" id="RHEA:15841"/>
        <dbReference type="ChEBI" id="CHEBI:15378"/>
        <dbReference type="ChEBI" id="CHEBI:57783"/>
        <dbReference type="ChEBI" id="CHEBI:57955"/>
        <dbReference type="ChEBI" id="CHEBI:58349"/>
        <dbReference type="ChEBI" id="CHEBI:61548"/>
        <dbReference type="EC" id="1.1.1.49"/>
    </reaction>
</comment>
<evidence type="ECO:0000256" key="5">
    <source>
        <dbReference type="ARBA" id="ARBA00023002"/>
    </source>
</evidence>
<feature type="domain" description="Glucose-6-phosphate dehydrogenase C-terminal" evidence="9">
    <location>
        <begin position="189"/>
        <end position="487"/>
    </location>
</feature>
<accession>A0A853IDU5</accession>
<feature type="binding site" evidence="7">
    <location>
        <position position="49"/>
    </location>
    <ligand>
        <name>NADP(+)</name>
        <dbReference type="ChEBI" id="CHEBI:58349"/>
    </ligand>
</feature>
<dbReference type="GO" id="GO:0006006">
    <property type="term" value="P:glucose metabolic process"/>
    <property type="evidence" value="ECO:0007669"/>
    <property type="project" value="UniProtKB-KW"/>
</dbReference>
<dbReference type="Pfam" id="PF02781">
    <property type="entry name" value="G6PD_C"/>
    <property type="match status" value="1"/>
</dbReference>
<dbReference type="GO" id="GO:0004345">
    <property type="term" value="F:glucose-6-phosphate dehydrogenase activity"/>
    <property type="evidence" value="ECO:0007669"/>
    <property type="project" value="UniProtKB-UniRule"/>
</dbReference>
<evidence type="ECO:0000256" key="6">
    <source>
        <dbReference type="ARBA" id="ARBA00023277"/>
    </source>
</evidence>
<dbReference type="InterPro" id="IPR019796">
    <property type="entry name" value="G6P_DH_AS"/>
</dbReference>